<evidence type="ECO:0000256" key="1">
    <source>
        <dbReference type="SAM" id="Phobius"/>
    </source>
</evidence>
<keyword evidence="1" id="KW-1133">Transmembrane helix</keyword>
<dbReference type="KEGG" id="kuy:FY550_04205"/>
<feature type="transmembrane region" description="Helical" evidence="1">
    <location>
        <begin position="100"/>
        <end position="131"/>
    </location>
</feature>
<evidence type="ECO:0000313" key="3">
    <source>
        <dbReference type="EMBL" id="QEL10415.1"/>
    </source>
</evidence>
<accession>A0A5C1A0J0</accession>
<dbReference type="Pfam" id="PF07331">
    <property type="entry name" value="TctB"/>
    <property type="match status" value="1"/>
</dbReference>
<sequence>MSAGHTSATRSESDRVRGSALAHIVFNALLAGGFALLFWHAEDLPASMWEPLGSGSFPRLVLGTLILFNLAIIVEQLRLLPGSAAIPKAAVRQWLWQHRLAFAVLGLFAGYIATLAWLGFAVASLLFLLLTQVLLGARTPRRLGVAVAISLVFSFGLAWLFASVFSIMLPTGVLG</sequence>
<evidence type="ECO:0000259" key="2">
    <source>
        <dbReference type="Pfam" id="PF07331"/>
    </source>
</evidence>
<protein>
    <submittedName>
        <fullName evidence="3">Tripartite tricarboxylate transporter TctB family protein</fullName>
    </submittedName>
</protein>
<reference evidence="3 4" key="1">
    <citation type="submission" date="2019-08" db="EMBL/GenBank/DDBJ databases">
        <title>Complete genome sequence of Kushneria sp. YCWA18, a halophilic phosphate-solubilizing bacterium isolated from Daqiao saltern in China.</title>
        <authorList>
            <person name="Du G.-X."/>
            <person name="Qu L.-Y."/>
        </authorList>
    </citation>
    <scope>NUCLEOTIDE SEQUENCE [LARGE SCALE GENOMIC DNA]</scope>
    <source>
        <strain evidence="3 4">YCWA18</strain>
    </source>
</reference>
<dbReference type="RefSeq" id="WP_084387904.1">
    <property type="nucleotide sequence ID" value="NZ_CP043420.1"/>
</dbReference>
<feature type="transmembrane region" description="Helical" evidence="1">
    <location>
        <begin position="60"/>
        <end position="80"/>
    </location>
</feature>
<feature type="transmembrane region" description="Helical" evidence="1">
    <location>
        <begin position="143"/>
        <end position="169"/>
    </location>
</feature>
<feature type="domain" description="DUF1468" evidence="2">
    <location>
        <begin position="25"/>
        <end position="170"/>
    </location>
</feature>
<name>A0A5C1A0J0_9GAMM</name>
<organism evidence="3 4">
    <name type="scientific">Kushneria phosphatilytica</name>
    <dbReference type="NCBI Taxonomy" id="657387"/>
    <lineage>
        <taxon>Bacteria</taxon>
        <taxon>Pseudomonadati</taxon>
        <taxon>Pseudomonadota</taxon>
        <taxon>Gammaproteobacteria</taxon>
        <taxon>Oceanospirillales</taxon>
        <taxon>Halomonadaceae</taxon>
        <taxon>Kushneria</taxon>
    </lineage>
</organism>
<keyword evidence="1" id="KW-0472">Membrane</keyword>
<dbReference type="OrthoDB" id="6183228at2"/>
<dbReference type="Proteomes" id="UP000322553">
    <property type="component" value="Chromosome"/>
</dbReference>
<dbReference type="InterPro" id="IPR009936">
    <property type="entry name" value="DUF1468"/>
</dbReference>
<proteinExistence type="predicted"/>
<feature type="transmembrane region" description="Helical" evidence="1">
    <location>
        <begin position="20"/>
        <end position="39"/>
    </location>
</feature>
<dbReference type="EMBL" id="CP043420">
    <property type="protein sequence ID" value="QEL10415.1"/>
    <property type="molecule type" value="Genomic_DNA"/>
</dbReference>
<evidence type="ECO:0000313" key="4">
    <source>
        <dbReference type="Proteomes" id="UP000322553"/>
    </source>
</evidence>
<keyword evidence="4" id="KW-1185">Reference proteome</keyword>
<gene>
    <name evidence="3" type="ORF">FY550_04205</name>
</gene>
<keyword evidence="1" id="KW-0812">Transmembrane</keyword>
<dbReference type="AlphaFoldDB" id="A0A5C1A0J0"/>